<evidence type="ECO:0000256" key="1">
    <source>
        <dbReference type="ARBA" id="ARBA00000382"/>
    </source>
</evidence>
<evidence type="ECO:0000313" key="8">
    <source>
        <dbReference type="EMBL" id="GKV27659.1"/>
    </source>
</evidence>
<comment type="caution">
    <text evidence="8">The sequence shown here is derived from an EMBL/GenBank/DDBJ whole genome shotgun (WGS) entry which is preliminary data.</text>
</comment>
<name>A0AAV5KSY2_9ROSI</name>
<accession>A0AAV5KSY2</accession>
<evidence type="ECO:0000313" key="9">
    <source>
        <dbReference type="Proteomes" id="UP001054252"/>
    </source>
</evidence>
<dbReference type="SUPFAM" id="SSF51445">
    <property type="entry name" value="(Trans)glycosidases"/>
    <property type="match status" value="1"/>
</dbReference>
<sequence length="149" mass="16892">MGGWVPEWRNHGGREPVQWPLTALHGSSLLPHQWYQILRYNTVIFLRHYVLDTVYAALEKSGGGNLGIVVSESGWPTAGGRDTTVENARTYNNNLVQHVKVGTPKKQGKPIETYILAMFDENNKGGEEVEKHWGLFSPNKQPKYQMNFN</sequence>
<dbReference type="Pfam" id="PF00332">
    <property type="entry name" value="Glyco_hydro_17"/>
    <property type="match status" value="1"/>
</dbReference>
<keyword evidence="5 7" id="KW-0326">Glycosidase</keyword>
<dbReference type="InterPro" id="IPR017853">
    <property type="entry name" value="GH"/>
</dbReference>
<organism evidence="8 9">
    <name type="scientific">Rubroshorea leprosula</name>
    <dbReference type="NCBI Taxonomy" id="152421"/>
    <lineage>
        <taxon>Eukaryota</taxon>
        <taxon>Viridiplantae</taxon>
        <taxon>Streptophyta</taxon>
        <taxon>Embryophyta</taxon>
        <taxon>Tracheophyta</taxon>
        <taxon>Spermatophyta</taxon>
        <taxon>Magnoliopsida</taxon>
        <taxon>eudicotyledons</taxon>
        <taxon>Gunneridae</taxon>
        <taxon>Pentapetalae</taxon>
        <taxon>rosids</taxon>
        <taxon>malvids</taxon>
        <taxon>Malvales</taxon>
        <taxon>Dipterocarpaceae</taxon>
        <taxon>Rubroshorea</taxon>
    </lineage>
</organism>
<dbReference type="PROSITE" id="PS00587">
    <property type="entry name" value="GLYCOSYL_HYDROL_F17"/>
    <property type="match status" value="1"/>
</dbReference>
<dbReference type="Proteomes" id="UP001054252">
    <property type="component" value="Unassembled WGS sequence"/>
</dbReference>
<dbReference type="EC" id="3.2.1.39" evidence="3"/>
<reference evidence="8 9" key="1">
    <citation type="journal article" date="2021" name="Commun. Biol.">
        <title>The genome of Shorea leprosula (Dipterocarpaceae) highlights the ecological relevance of drought in aseasonal tropical rainforests.</title>
        <authorList>
            <person name="Ng K.K.S."/>
            <person name="Kobayashi M.J."/>
            <person name="Fawcett J.A."/>
            <person name="Hatakeyama M."/>
            <person name="Paape T."/>
            <person name="Ng C.H."/>
            <person name="Ang C.C."/>
            <person name="Tnah L.H."/>
            <person name="Lee C.T."/>
            <person name="Nishiyama T."/>
            <person name="Sese J."/>
            <person name="O'Brien M.J."/>
            <person name="Copetti D."/>
            <person name="Mohd Noor M.I."/>
            <person name="Ong R.C."/>
            <person name="Putra M."/>
            <person name="Sireger I.Z."/>
            <person name="Indrioko S."/>
            <person name="Kosugi Y."/>
            <person name="Izuno A."/>
            <person name="Isagi Y."/>
            <person name="Lee S.L."/>
            <person name="Shimizu K.K."/>
        </authorList>
    </citation>
    <scope>NUCLEOTIDE SEQUENCE [LARGE SCALE GENOMIC DNA]</scope>
    <source>
        <strain evidence="8">214</strain>
    </source>
</reference>
<evidence type="ECO:0000256" key="5">
    <source>
        <dbReference type="ARBA" id="ARBA00023295"/>
    </source>
</evidence>
<dbReference type="InterPro" id="IPR000490">
    <property type="entry name" value="Glyco_hydro_17"/>
</dbReference>
<dbReference type="EMBL" id="BPVZ01000076">
    <property type="protein sequence ID" value="GKV27659.1"/>
    <property type="molecule type" value="Genomic_DNA"/>
</dbReference>
<proteinExistence type="inferred from homology"/>
<evidence type="ECO:0000256" key="4">
    <source>
        <dbReference type="ARBA" id="ARBA00022801"/>
    </source>
</evidence>
<comment type="catalytic activity">
    <reaction evidence="1">
        <text>Hydrolysis of (1-&gt;3)-beta-D-glucosidic linkages in (1-&gt;3)-beta-D-glucans.</text>
        <dbReference type="EC" id="3.2.1.39"/>
    </reaction>
</comment>
<keyword evidence="9" id="KW-1185">Reference proteome</keyword>
<dbReference type="Gene3D" id="3.20.20.80">
    <property type="entry name" value="Glycosidases"/>
    <property type="match status" value="1"/>
</dbReference>
<dbReference type="GO" id="GO:0042973">
    <property type="term" value="F:glucan endo-1,3-beta-D-glucosidase activity"/>
    <property type="evidence" value="ECO:0007669"/>
    <property type="project" value="UniProtKB-EC"/>
</dbReference>
<dbReference type="AlphaFoldDB" id="A0AAV5KSY2"/>
<evidence type="ECO:0000256" key="7">
    <source>
        <dbReference type="RuleBase" id="RU004336"/>
    </source>
</evidence>
<protein>
    <recommendedName>
        <fullName evidence="3">glucan endo-1,3-beta-D-glucosidase</fullName>
        <ecNumber evidence="3">3.2.1.39</ecNumber>
    </recommendedName>
</protein>
<dbReference type="GO" id="GO:0005975">
    <property type="term" value="P:carbohydrate metabolic process"/>
    <property type="evidence" value="ECO:0007669"/>
    <property type="project" value="InterPro"/>
</dbReference>
<dbReference type="InterPro" id="IPR044965">
    <property type="entry name" value="Glyco_hydro_17_plant"/>
</dbReference>
<comment type="similarity">
    <text evidence="2 6">Belongs to the glycosyl hydrolase 17 family.</text>
</comment>
<dbReference type="PANTHER" id="PTHR32227">
    <property type="entry name" value="GLUCAN ENDO-1,3-BETA-GLUCOSIDASE BG1-RELATED-RELATED"/>
    <property type="match status" value="1"/>
</dbReference>
<evidence type="ECO:0000256" key="6">
    <source>
        <dbReference type="RuleBase" id="RU004335"/>
    </source>
</evidence>
<keyword evidence="4 7" id="KW-0378">Hydrolase</keyword>
<evidence type="ECO:0000256" key="3">
    <source>
        <dbReference type="ARBA" id="ARBA00012780"/>
    </source>
</evidence>
<gene>
    <name evidence="8" type="ORF">SLEP1_g36798</name>
</gene>
<evidence type="ECO:0000256" key="2">
    <source>
        <dbReference type="ARBA" id="ARBA00008773"/>
    </source>
</evidence>